<dbReference type="Proteomes" id="UP001212411">
    <property type="component" value="Chromosome 1"/>
</dbReference>
<evidence type="ECO:0000256" key="3">
    <source>
        <dbReference type="SAM" id="MobiDB-lite"/>
    </source>
</evidence>
<dbReference type="Pfam" id="PF13339">
    <property type="entry name" value="AATF-Che1"/>
    <property type="match status" value="1"/>
</dbReference>
<feature type="compositionally biased region" description="Polar residues" evidence="3">
    <location>
        <begin position="476"/>
        <end position="486"/>
    </location>
</feature>
<evidence type="ECO:0000256" key="1">
    <source>
        <dbReference type="ARBA" id="ARBA00008966"/>
    </source>
</evidence>
<feature type="region of interest" description="Disordered" evidence="3">
    <location>
        <begin position="1"/>
        <end position="157"/>
    </location>
</feature>
<dbReference type="KEGG" id="som:SOMG_00398"/>
<dbReference type="Pfam" id="PF08164">
    <property type="entry name" value="TRAUB"/>
    <property type="match status" value="1"/>
</dbReference>
<dbReference type="InterPro" id="IPR012617">
    <property type="entry name" value="AATF_C"/>
</dbReference>
<feature type="compositionally biased region" description="Basic and acidic residues" evidence="3">
    <location>
        <begin position="40"/>
        <end position="51"/>
    </location>
</feature>
<feature type="compositionally biased region" description="Basic and acidic residues" evidence="3">
    <location>
        <begin position="1"/>
        <end position="10"/>
    </location>
</feature>
<evidence type="ECO:0000256" key="2">
    <source>
        <dbReference type="ARBA" id="ARBA00013850"/>
    </source>
</evidence>
<dbReference type="InterPro" id="IPR025160">
    <property type="entry name" value="AATF"/>
</dbReference>
<feature type="domain" description="Apoptosis-antagonizing transcription factor C-terminal" evidence="4">
    <location>
        <begin position="370"/>
        <end position="449"/>
    </location>
</feature>
<name>A0AAF0AVT4_9SCHI</name>
<dbReference type="InterPro" id="IPR039223">
    <property type="entry name" value="AATF/Bfr2"/>
</dbReference>
<protein>
    <recommendedName>
        <fullName evidence="2">Protein BFR2</fullName>
    </recommendedName>
</protein>
<evidence type="ECO:0000313" key="7">
    <source>
        <dbReference type="Proteomes" id="UP001212411"/>
    </source>
</evidence>
<feature type="region of interest" description="Disordered" evidence="3">
    <location>
        <begin position="344"/>
        <end position="364"/>
    </location>
</feature>
<feature type="compositionally biased region" description="Acidic residues" evidence="3">
    <location>
        <begin position="82"/>
        <end position="150"/>
    </location>
</feature>
<keyword evidence="7" id="KW-1185">Reference proteome</keyword>
<dbReference type="PANTHER" id="PTHR15565">
    <property type="entry name" value="AATF PROTEIN APOPTOSIS ANTAGONIZING TRANSCRIPTION FACTOR"/>
    <property type="match status" value="1"/>
</dbReference>
<dbReference type="PANTHER" id="PTHR15565:SF0">
    <property type="entry name" value="PROTEIN AATF"/>
    <property type="match status" value="1"/>
</dbReference>
<organism evidence="6 7">
    <name type="scientific">Schizosaccharomyces osmophilus</name>
    <dbReference type="NCBI Taxonomy" id="2545709"/>
    <lineage>
        <taxon>Eukaryota</taxon>
        <taxon>Fungi</taxon>
        <taxon>Dikarya</taxon>
        <taxon>Ascomycota</taxon>
        <taxon>Taphrinomycotina</taxon>
        <taxon>Schizosaccharomycetes</taxon>
        <taxon>Schizosaccharomycetales</taxon>
        <taxon>Schizosaccharomycetaceae</taxon>
        <taxon>Schizosaccharomyces</taxon>
    </lineage>
</organism>
<proteinExistence type="inferred from homology"/>
<accession>A0AAF0AVT4</accession>
<dbReference type="GeneID" id="80873881"/>
<evidence type="ECO:0000313" key="6">
    <source>
        <dbReference type="EMBL" id="WBW72259.1"/>
    </source>
</evidence>
<feature type="domain" description="AATF leucine zipper-containing" evidence="5">
    <location>
        <begin position="182"/>
        <end position="309"/>
    </location>
</feature>
<feature type="compositionally biased region" description="Basic and acidic residues" evidence="3">
    <location>
        <begin position="344"/>
        <end position="360"/>
    </location>
</feature>
<dbReference type="AlphaFoldDB" id="A0AAF0AVT4"/>
<dbReference type="EMBL" id="CP115611">
    <property type="protein sequence ID" value="WBW72259.1"/>
    <property type="molecule type" value="Genomic_DNA"/>
</dbReference>
<sequence>MGKVFMKDELASMLNPTPEVEKDPEAIDAPFSDEEYSSDNENKNSGREHYVDVGASKLRSKQGPALDPRFKGKKISRKDLEANQDNESVSEEGSEDLEEEPLSENENDISGEEVSDGLSGDEDEAGSEDESLSENKDESEDGSENEDDETFALPDGDISKLKKMLHGEQKLSDKIRSSAVQDMKKGVALQEQMRMYDQVLDTRIRLQKGFSQAHTMDAFEENQDNEIKDQADETTNVVSIDEVKKSLVSFIQKTMELRVDLMVDSGIEPRGLKRKAESEDIESISSTMNDLDNSLEDWKNTTLTKWHNRVQAAQGITQNNKFKALNQNVVQQIDQTMLNKDDLIERSRLSRSDSSRKDPNPELYDDTEFYQSLLKDFINSRLADSGRDTNVRWVASKQQKQKKENVDTKASKGRKLRYHVHEKLQNFMVPVEVTSWPEEHIDDLFNSLLGQRVDMSENTKDGEDTEKRQQEEELSLATNDGFSLFG</sequence>
<evidence type="ECO:0000259" key="5">
    <source>
        <dbReference type="Pfam" id="PF13339"/>
    </source>
</evidence>
<gene>
    <name evidence="6" type="primary">bfr2</name>
    <name evidence="6" type="ORF">SOMG_00398</name>
</gene>
<evidence type="ECO:0000259" key="4">
    <source>
        <dbReference type="Pfam" id="PF08164"/>
    </source>
</evidence>
<feature type="region of interest" description="Disordered" evidence="3">
    <location>
        <begin position="457"/>
        <end position="486"/>
    </location>
</feature>
<comment type="similarity">
    <text evidence="1">Belongs to the AATF family.</text>
</comment>
<feature type="compositionally biased region" description="Basic and acidic residues" evidence="3">
    <location>
        <begin position="457"/>
        <end position="471"/>
    </location>
</feature>
<dbReference type="GO" id="GO:0005730">
    <property type="term" value="C:nucleolus"/>
    <property type="evidence" value="ECO:0007669"/>
    <property type="project" value="TreeGrafter"/>
</dbReference>
<reference evidence="6 7" key="1">
    <citation type="journal article" date="2023" name="G3 (Bethesda)">
        <title>A high-quality reference genome for the fission yeast Schizosaccharomyces osmophilus.</title>
        <authorList>
            <person name="Jia G.S."/>
            <person name="Zhang W.C."/>
            <person name="Liang Y."/>
            <person name="Liu X.H."/>
            <person name="Rhind N."/>
            <person name="Pidoux A."/>
            <person name="Brysch-Herzberg M."/>
            <person name="Du L.L."/>
        </authorList>
    </citation>
    <scope>NUCLEOTIDE SEQUENCE [LARGE SCALE GENOMIC DNA]</scope>
    <source>
        <strain evidence="6 7">CBS 15793</strain>
    </source>
</reference>
<dbReference type="RefSeq" id="XP_056036502.1">
    <property type="nucleotide sequence ID" value="XM_056179192.1"/>
</dbReference>
<dbReference type="GO" id="GO:0000462">
    <property type="term" value="P:maturation of SSU-rRNA from tricistronic rRNA transcript (SSU-rRNA, 5.8S rRNA, LSU-rRNA)"/>
    <property type="evidence" value="ECO:0007669"/>
    <property type="project" value="TreeGrafter"/>
</dbReference>